<evidence type="ECO:0000313" key="5">
    <source>
        <dbReference type="Proteomes" id="UP000238916"/>
    </source>
</evidence>
<protein>
    <submittedName>
        <fullName evidence="4">Trans-aconitate 2-methyltransferase</fullName>
        <ecNumber evidence="4">2.1.1.144</ecNumber>
    </submittedName>
</protein>
<gene>
    <name evidence="4" type="ORF">SBF1_980007</name>
</gene>
<proteinExistence type="predicted"/>
<dbReference type="AlphaFoldDB" id="A0A2U3LYT6"/>
<dbReference type="SUPFAM" id="SSF53335">
    <property type="entry name" value="S-adenosyl-L-methionine-dependent methyltransferases"/>
    <property type="match status" value="1"/>
</dbReference>
<organism evidence="4 5">
    <name type="scientific">Candidatus Desulfosporosinus infrequens</name>
    <dbReference type="NCBI Taxonomy" id="2043169"/>
    <lineage>
        <taxon>Bacteria</taxon>
        <taxon>Bacillati</taxon>
        <taxon>Bacillota</taxon>
        <taxon>Clostridia</taxon>
        <taxon>Eubacteriales</taxon>
        <taxon>Desulfitobacteriaceae</taxon>
        <taxon>Desulfosporosinus</taxon>
    </lineage>
</organism>
<evidence type="ECO:0000256" key="1">
    <source>
        <dbReference type="ARBA" id="ARBA00022603"/>
    </source>
</evidence>
<dbReference type="Gene3D" id="1.10.150.290">
    <property type="entry name" value="S-adenosyl-L-methionine-dependent methyltransferases"/>
    <property type="match status" value="1"/>
</dbReference>
<reference evidence="5" key="1">
    <citation type="submission" date="2018-02" db="EMBL/GenBank/DDBJ databases">
        <authorList>
            <person name="Hausmann B."/>
        </authorList>
    </citation>
    <scope>NUCLEOTIDE SEQUENCE [LARGE SCALE GENOMIC DNA]</scope>
    <source>
        <strain evidence="5">Peat soil MAG SbF1</strain>
    </source>
</reference>
<accession>A0A2U3LYT6</accession>
<dbReference type="GO" id="GO:0030798">
    <property type="term" value="F:trans-aconitate 2-methyltransferase activity"/>
    <property type="evidence" value="ECO:0007669"/>
    <property type="project" value="UniProtKB-EC"/>
</dbReference>
<sequence length="257" mass="29742">MTDWSADQYLKFKNERTQPAIDLVNRIGMENPKKIIDIGCGPGNSTEVLARRFKEAYIAGVDNSENMVSKAKENYPHLDFSLCDVGGDLSGLDKDFDIVFSNACIQWVPDHRLLLKNLLGLLGNSGVLAIQIPFNFNEPIQQIIDEIRVSEEWTGYFPRKRPYHTLNPSEYYDIFSEIATDFKVWEVTYYHVLKSHEDILEWYRGTGMRPYLSALPEEKQPLFEQDVLNGIIRCYPQQKNGDVLFRFPRLFLMAHPL</sequence>
<keyword evidence="2 4" id="KW-0808">Transferase</keyword>
<dbReference type="PANTHER" id="PTHR43861:SF1">
    <property type="entry name" value="TRANS-ACONITATE 2-METHYLTRANSFERASE"/>
    <property type="match status" value="1"/>
</dbReference>
<dbReference type="EC" id="2.1.1.144" evidence="4"/>
<feature type="domain" description="Methyltransferase" evidence="3">
    <location>
        <begin position="35"/>
        <end position="124"/>
    </location>
</feature>
<evidence type="ECO:0000313" key="4">
    <source>
        <dbReference type="EMBL" id="SPF56998.1"/>
    </source>
</evidence>
<dbReference type="InterPro" id="IPR041698">
    <property type="entry name" value="Methyltransf_25"/>
</dbReference>
<dbReference type="InterPro" id="IPR029063">
    <property type="entry name" value="SAM-dependent_MTases_sf"/>
</dbReference>
<dbReference type="PANTHER" id="PTHR43861">
    <property type="entry name" value="TRANS-ACONITATE 2-METHYLTRANSFERASE-RELATED"/>
    <property type="match status" value="1"/>
</dbReference>
<dbReference type="EMBL" id="OMOF01000970">
    <property type="protein sequence ID" value="SPF56998.1"/>
    <property type="molecule type" value="Genomic_DNA"/>
</dbReference>
<dbReference type="Proteomes" id="UP000238916">
    <property type="component" value="Unassembled WGS sequence"/>
</dbReference>
<dbReference type="Pfam" id="PF13649">
    <property type="entry name" value="Methyltransf_25"/>
    <property type="match status" value="1"/>
</dbReference>
<evidence type="ECO:0000256" key="2">
    <source>
        <dbReference type="ARBA" id="ARBA00022679"/>
    </source>
</evidence>
<keyword evidence="1 4" id="KW-0489">Methyltransferase</keyword>
<dbReference type="CDD" id="cd02440">
    <property type="entry name" value="AdoMet_MTases"/>
    <property type="match status" value="1"/>
</dbReference>
<dbReference type="Gene3D" id="3.40.50.150">
    <property type="entry name" value="Vaccinia Virus protein VP39"/>
    <property type="match status" value="1"/>
</dbReference>
<dbReference type="OrthoDB" id="9774345at2"/>
<evidence type="ECO:0000259" key="3">
    <source>
        <dbReference type="Pfam" id="PF13649"/>
    </source>
</evidence>
<dbReference type="GO" id="GO:0032259">
    <property type="term" value="P:methylation"/>
    <property type="evidence" value="ECO:0007669"/>
    <property type="project" value="UniProtKB-KW"/>
</dbReference>
<dbReference type="InterPro" id="IPR023149">
    <property type="entry name" value="Trans_acon_MeTrfase_C"/>
</dbReference>
<name>A0A2U3LYT6_9FIRM</name>